<dbReference type="RefSeq" id="WP_087585379.1">
    <property type="nucleotide sequence ID" value="NZ_CABMKR010000017.1"/>
</dbReference>
<organism evidence="1 2">
    <name type="scientific">Campylobacter concisus</name>
    <dbReference type="NCBI Taxonomy" id="199"/>
    <lineage>
        <taxon>Bacteria</taxon>
        <taxon>Pseudomonadati</taxon>
        <taxon>Campylobacterota</taxon>
        <taxon>Epsilonproteobacteria</taxon>
        <taxon>Campylobacterales</taxon>
        <taxon>Campylobacteraceae</taxon>
        <taxon>Campylobacter</taxon>
    </lineage>
</organism>
<sequence>MTDKEIALELTKIVIGAAGLKTHTDTEYDPEDGEARYKDVAKTDVAKEAASIYNVIFDEITKQA</sequence>
<evidence type="ECO:0000313" key="2">
    <source>
        <dbReference type="Proteomes" id="UP000195967"/>
    </source>
</evidence>
<proteinExistence type="predicted"/>
<dbReference type="AlphaFoldDB" id="A0A1Y5MPD3"/>
<comment type="caution">
    <text evidence="1">The sequence shown here is derived from an EMBL/GenBank/DDBJ whole genome shotgun (WGS) entry which is preliminary data.</text>
</comment>
<evidence type="ECO:0000313" key="1">
    <source>
        <dbReference type="EMBL" id="OUT10441.1"/>
    </source>
</evidence>
<name>A0A1Y5MPD3_9BACT</name>
<dbReference type="Proteomes" id="UP000195967">
    <property type="component" value="Unassembled WGS sequence"/>
</dbReference>
<protein>
    <submittedName>
        <fullName evidence="1">Uncharacterized protein</fullName>
    </submittedName>
</protein>
<gene>
    <name evidence="1" type="ORF">B9N62_10095</name>
</gene>
<dbReference type="EMBL" id="NDYO01000017">
    <property type="protein sequence ID" value="OUT10441.1"/>
    <property type="molecule type" value="Genomic_DNA"/>
</dbReference>
<accession>A0A1Y5MPD3</accession>
<reference evidence="1 2" key="1">
    <citation type="submission" date="2017-04" db="EMBL/GenBank/DDBJ databases">
        <title>Complete genome of Campylobacter concisus ATCC 33237T and draft genomes for an additional eight well characterized C. concisus strains.</title>
        <authorList>
            <person name="Cornelius A.J."/>
            <person name="Miller W.G."/>
            <person name="Lastovica A.J."/>
            <person name="On S.L."/>
            <person name="French N.P."/>
            <person name="Vandenberg O."/>
            <person name="Biggs P.J."/>
        </authorList>
    </citation>
    <scope>NUCLEOTIDE SEQUENCE [LARGE SCALE GENOMIC DNA]</scope>
    <source>
        <strain evidence="1 2">Lasto28.99</strain>
    </source>
</reference>